<accession>A0A1D8QY26</accession>
<keyword evidence="1" id="KW-0732">Signal</keyword>
<reference evidence="3" key="1">
    <citation type="submission" date="2016-04" db="EMBL/GenBank/DDBJ databases">
        <authorList>
            <person name="Jeon C.O."/>
            <person name="Cho G.Y."/>
            <person name="Jeong H.I."/>
            <person name="Kim K.H."/>
        </authorList>
    </citation>
    <scope>NUCLEOTIDE SEQUENCE [LARGE SCALE GENOMIC DNA]</scope>
    <source>
        <strain evidence="3">LMG 1590</strain>
    </source>
</reference>
<dbReference type="AlphaFoldDB" id="A0A1D8QY26"/>
<dbReference type="EMBL" id="CP015164">
    <property type="protein sequence ID" value="AOW47238.1"/>
    <property type="molecule type" value="Genomic_DNA"/>
</dbReference>
<dbReference type="KEGG" id="aasc:A4S02_11175"/>
<sequence length="167" mass="18468">MTSSRFPALMLAGLTGLAASFLPSPAQARWGWKQEAPAASSMPATCNNQDFLSKQQDYENGGAKGDTPVHICGTVRTVSAKARHTRSGWHGYFYVTVAPNISIRIVTNLDEMHTPSWPWVNKGDQVEVVGRYYYDSYRKQGIDWTHRGTGKSWPIPGSVTVNGTKYD</sequence>
<organism evidence="2 3">
    <name type="scientific">Acetobacter ascendens</name>
    <dbReference type="NCBI Taxonomy" id="481146"/>
    <lineage>
        <taxon>Bacteria</taxon>
        <taxon>Pseudomonadati</taxon>
        <taxon>Pseudomonadota</taxon>
        <taxon>Alphaproteobacteria</taxon>
        <taxon>Acetobacterales</taxon>
        <taxon>Acetobacteraceae</taxon>
        <taxon>Acetobacter</taxon>
    </lineage>
</organism>
<gene>
    <name evidence="2" type="ORF">A4S02_11175</name>
</gene>
<evidence type="ECO:0000313" key="3">
    <source>
        <dbReference type="Proteomes" id="UP000175973"/>
    </source>
</evidence>
<feature type="signal peptide" evidence="1">
    <location>
        <begin position="1"/>
        <end position="28"/>
    </location>
</feature>
<name>A0A1D8QY26_9PROT</name>
<dbReference type="Proteomes" id="UP000175973">
    <property type="component" value="Chromosome"/>
</dbReference>
<dbReference type="RefSeq" id="WP_070323822.1">
    <property type="nucleotide sequence ID" value="NZ_CP015164.1"/>
</dbReference>
<evidence type="ECO:0000313" key="2">
    <source>
        <dbReference type="EMBL" id="AOW47238.1"/>
    </source>
</evidence>
<feature type="chain" id="PRO_5009111494" description="DUF3465 domain-containing protein" evidence="1">
    <location>
        <begin position="29"/>
        <end position="167"/>
    </location>
</feature>
<protein>
    <recommendedName>
        <fullName evidence="4">DUF3465 domain-containing protein</fullName>
    </recommendedName>
</protein>
<evidence type="ECO:0008006" key="4">
    <source>
        <dbReference type="Google" id="ProtNLM"/>
    </source>
</evidence>
<proteinExistence type="predicted"/>
<keyword evidence="3" id="KW-1185">Reference proteome</keyword>
<evidence type="ECO:0000256" key="1">
    <source>
        <dbReference type="SAM" id="SignalP"/>
    </source>
</evidence>